<gene>
    <name evidence="1" type="ORF">GR138_26240</name>
</gene>
<proteinExistence type="predicted"/>
<keyword evidence="2" id="KW-1185">Reference proteome</keyword>
<accession>A0A6N8SJS2</accession>
<dbReference type="OrthoDB" id="8373752at2"/>
<dbReference type="AlphaFoldDB" id="A0A6N8SJS2"/>
<evidence type="ECO:0000313" key="1">
    <source>
        <dbReference type="EMBL" id="MXN48703.1"/>
    </source>
</evidence>
<dbReference type="RefSeq" id="WP_160862187.1">
    <property type="nucleotide sequence ID" value="NZ_WUMK01000011.1"/>
</dbReference>
<reference evidence="1 2" key="1">
    <citation type="submission" date="2019-12" db="EMBL/GenBank/DDBJ databases">
        <title>Shinella kummerowiae sp. nov., a symbiotic bacterium isolated from root nodules of the herbal legume Kummerowia stipulacea.</title>
        <authorList>
            <person name="Gao J."/>
        </authorList>
    </citation>
    <scope>NUCLEOTIDE SEQUENCE [LARGE SCALE GENOMIC DNA]</scope>
    <source>
        <strain evidence="1 2">CCBAU 25048</strain>
    </source>
</reference>
<dbReference type="Proteomes" id="UP000435802">
    <property type="component" value="Unassembled WGS sequence"/>
</dbReference>
<dbReference type="EMBL" id="WUMK01000011">
    <property type="protein sequence ID" value="MXN48703.1"/>
    <property type="molecule type" value="Genomic_DNA"/>
</dbReference>
<name>A0A6N8SJS2_9HYPH</name>
<evidence type="ECO:0000313" key="2">
    <source>
        <dbReference type="Proteomes" id="UP000435802"/>
    </source>
</evidence>
<protein>
    <submittedName>
        <fullName evidence="1">Uncharacterized protein</fullName>
    </submittedName>
</protein>
<comment type="caution">
    <text evidence="1">The sequence shown here is derived from an EMBL/GenBank/DDBJ whole genome shotgun (WGS) entry which is preliminary data.</text>
</comment>
<organism evidence="1 2">
    <name type="scientific">Shinella kummerowiae</name>
    <dbReference type="NCBI Taxonomy" id="417745"/>
    <lineage>
        <taxon>Bacteria</taxon>
        <taxon>Pseudomonadati</taxon>
        <taxon>Pseudomonadota</taxon>
        <taxon>Alphaproteobacteria</taxon>
        <taxon>Hyphomicrobiales</taxon>
        <taxon>Rhizobiaceae</taxon>
        <taxon>Shinella</taxon>
    </lineage>
</organism>
<sequence>MAPLSAFIAELIRAANKVGDVADAERVRLLGRAYVTILEAREEIGEEVEKYRQSSLSLISATGFVGRLSDQEVKELLLDAAEMIRTIKIVLDTKRAEGTR</sequence>